<sequence length="111" mass="12776">MENLRSKSTREGGNWRQPSSFPPTSSRNDFRSYSTSSYAANDNNDNEEVKRKTAKRSKSKVVVSPLSSQSFREAEEQRKKRVESYRAFAKDGKVKGSLRWIKAHFFSTCKC</sequence>
<feature type="region of interest" description="Disordered" evidence="1">
    <location>
        <begin position="1"/>
        <end position="77"/>
    </location>
</feature>
<dbReference type="Pfam" id="PF12023">
    <property type="entry name" value="DUF3511"/>
    <property type="match status" value="1"/>
</dbReference>
<dbReference type="PANTHER" id="PTHR33193:SF62">
    <property type="entry name" value="FAMILY ABC TRANSPORTER, PUTATIVE (DUF3511)-RELATED"/>
    <property type="match status" value="1"/>
</dbReference>
<keyword evidence="3" id="KW-1185">Reference proteome</keyword>
<feature type="compositionally biased region" description="Polar residues" evidence="1">
    <location>
        <begin position="16"/>
        <end position="43"/>
    </location>
</feature>
<dbReference type="PANTHER" id="PTHR33193">
    <property type="entry name" value="DOMAIN PROTEIN, PUTATIVE (DUF3511)-RELATED"/>
    <property type="match status" value="1"/>
</dbReference>
<proteinExistence type="predicted"/>
<dbReference type="Proteomes" id="UP001152484">
    <property type="component" value="Unassembled WGS sequence"/>
</dbReference>
<evidence type="ECO:0000313" key="2">
    <source>
        <dbReference type="EMBL" id="CAH9076905.1"/>
    </source>
</evidence>
<dbReference type="OrthoDB" id="10348206at2759"/>
<dbReference type="InterPro" id="IPR021899">
    <property type="entry name" value="DUF3511"/>
</dbReference>
<feature type="compositionally biased region" description="Low complexity" evidence="1">
    <location>
        <begin position="60"/>
        <end position="70"/>
    </location>
</feature>
<name>A0A9P1E366_CUSEU</name>
<comment type="caution">
    <text evidence="2">The sequence shown here is derived from an EMBL/GenBank/DDBJ whole genome shotgun (WGS) entry which is preliminary data.</text>
</comment>
<protein>
    <submittedName>
        <fullName evidence="2">Uncharacterized protein</fullName>
    </submittedName>
</protein>
<gene>
    <name evidence="2" type="ORF">CEURO_LOCUS6106</name>
</gene>
<evidence type="ECO:0000313" key="3">
    <source>
        <dbReference type="Proteomes" id="UP001152484"/>
    </source>
</evidence>
<reference evidence="2" key="1">
    <citation type="submission" date="2022-07" db="EMBL/GenBank/DDBJ databases">
        <authorList>
            <person name="Macas J."/>
            <person name="Novak P."/>
            <person name="Neumann P."/>
        </authorList>
    </citation>
    <scope>NUCLEOTIDE SEQUENCE</scope>
</reference>
<accession>A0A9P1E366</accession>
<organism evidence="2 3">
    <name type="scientific">Cuscuta europaea</name>
    <name type="common">European dodder</name>
    <dbReference type="NCBI Taxonomy" id="41803"/>
    <lineage>
        <taxon>Eukaryota</taxon>
        <taxon>Viridiplantae</taxon>
        <taxon>Streptophyta</taxon>
        <taxon>Embryophyta</taxon>
        <taxon>Tracheophyta</taxon>
        <taxon>Spermatophyta</taxon>
        <taxon>Magnoliopsida</taxon>
        <taxon>eudicotyledons</taxon>
        <taxon>Gunneridae</taxon>
        <taxon>Pentapetalae</taxon>
        <taxon>asterids</taxon>
        <taxon>lamiids</taxon>
        <taxon>Solanales</taxon>
        <taxon>Convolvulaceae</taxon>
        <taxon>Cuscuteae</taxon>
        <taxon>Cuscuta</taxon>
        <taxon>Cuscuta subgen. Cuscuta</taxon>
    </lineage>
</organism>
<feature type="compositionally biased region" description="Basic and acidic residues" evidence="1">
    <location>
        <begin position="1"/>
        <end position="10"/>
    </location>
</feature>
<dbReference type="AlphaFoldDB" id="A0A9P1E366"/>
<dbReference type="EMBL" id="CAMAPE010000010">
    <property type="protein sequence ID" value="CAH9076905.1"/>
    <property type="molecule type" value="Genomic_DNA"/>
</dbReference>
<evidence type="ECO:0000256" key="1">
    <source>
        <dbReference type="SAM" id="MobiDB-lite"/>
    </source>
</evidence>